<gene>
    <name evidence="2" type="ORF">FNAPI_1292</name>
</gene>
<organism evidence="2 3">
    <name type="scientific">Fusarium napiforme</name>
    <dbReference type="NCBI Taxonomy" id="42672"/>
    <lineage>
        <taxon>Eukaryota</taxon>
        <taxon>Fungi</taxon>
        <taxon>Dikarya</taxon>
        <taxon>Ascomycota</taxon>
        <taxon>Pezizomycotina</taxon>
        <taxon>Sordariomycetes</taxon>
        <taxon>Hypocreomycetidae</taxon>
        <taxon>Hypocreales</taxon>
        <taxon>Nectriaceae</taxon>
        <taxon>Fusarium</taxon>
        <taxon>Fusarium fujikuroi species complex</taxon>
    </lineage>
</organism>
<keyword evidence="1" id="KW-1133">Transmembrane helix</keyword>
<dbReference type="InterPro" id="IPR036305">
    <property type="entry name" value="RGS_sf"/>
</dbReference>
<comment type="caution">
    <text evidence="2">The sequence shown here is derived from an EMBL/GenBank/DDBJ whole genome shotgun (WGS) entry which is preliminary data.</text>
</comment>
<evidence type="ECO:0008006" key="4">
    <source>
        <dbReference type="Google" id="ProtNLM"/>
    </source>
</evidence>
<feature type="transmembrane region" description="Helical" evidence="1">
    <location>
        <begin position="199"/>
        <end position="218"/>
    </location>
</feature>
<name>A0A8H5K216_9HYPO</name>
<reference evidence="2 3" key="1">
    <citation type="submission" date="2020-05" db="EMBL/GenBank/DDBJ databases">
        <title>Identification and distribution of gene clusters putatively required for synthesis of sphingolipid metabolism inhibitors in phylogenetically diverse species of the filamentous fungus Fusarium.</title>
        <authorList>
            <person name="Kim H.-S."/>
            <person name="Busman M."/>
            <person name="Brown D.W."/>
            <person name="Divon H."/>
            <person name="Uhlig S."/>
            <person name="Proctor R.H."/>
        </authorList>
    </citation>
    <scope>NUCLEOTIDE SEQUENCE [LARGE SCALE GENOMIC DNA]</scope>
    <source>
        <strain evidence="2 3">NRRL 25196</strain>
    </source>
</reference>
<feature type="transmembrane region" description="Helical" evidence="1">
    <location>
        <begin position="16"/>
        <end position="38"/>
    </location>
</feature>
<dbReference type="AlphaFoldDB" id="A0A8H5K216"/>
<feature type="transmembrane region" description="Helical" evidence="1">
    <location>
        <begin position="268"/>
        <end position="287"/>
    </location>
</feature>
<dbReference type="Gene3D" id="1.10.167.10">
    <property type="entry name" value="Regulator of G-protein Signalling 4, domain 2"/>
    <property type="match status" value="1"/>
</dbReference>
<keyword evidence="1" id="KW-0812">Transmembrane</keyword>
<sequence length="571" mass="64774">MAETEKPEARFDGLGIFWIVWTFIWTFIVAGGMVFLWRRRDMPMLRIRDLPLSFAAIILLHMYWGAIQTGYVYFPLFTPEGEFWIMSLYFPFGIALFHASNSRFLHVAKQQKELFASDEKTPSKSRVRPGSLLGRFQALDYSKKILVTVGLGMVVQFILTIIMWCLSKKFHPSWGVAGTEVHPGSEEYRKSQVGKGWEWWPSVFWQFLWAWIVAPYILWQARGVNDTQGWRVQTVACCIANLHATPMWLIALYVPAMAPVNYYWIPPQWLAISIMAIEIFTIFWPCWEVIQHQNLRQETLDSIAQWQLNKSAATNGARSVATGSTTVAPSALTSWSKDGSVKSSASGESILTMEALEYVLERNPEPLQQFSALRDFSGENIAFLRAVAEWKSSLPPAVRDPEKIKEPSVQELVRERFNSALRIYTGFVSSRDAEFQINLSSQQQKILEGVFESSARILYGDKKQVDPALPFETFQMVTTPTKVKSSAASSHGSETGIMATDSVADTGYMSDKAMYWGDIPEGFDATIFDDSEKHIKYLVLTNTWPKFVKDRRCSIDSNDTLEAGNGIPMAK</sequence>
<proteinExistence type="predicted"/>
<dbReference type="EMBL" id="JAAOAO010000046">
    <property type="protein sequence ID" value="KAF5566175.1"/>
    <property type="molecule type" value="Genomic_DNA"/>
</dbReference>
<keyword evidence="1" id="KW-0472">Membrane</keyword>
<evidence type="ECO:0000313" key="3">
    <source>
        <dbReference type="Proteomes" id="UP000574317"/>
    </source>
</evidence>
<feature type="transmembrane region" description="Helical" evidence="1">
    <location>
        <begin position="145"/>
        <end position="164"/>
    </location>
</feature>
<keyword evidence="3" id="KW-1185">Reference proteome</keyword>
<dbReference type="SUPFAM" id="SSF48097">
    <property type="entry name" value="Regulator of G-protein signaling, RGS"/>
    <property type="match status" value="1"/>
</dbReference>
<protein>
    <recommendedName>
        <fullName evidence="4">RGS domain-containing protein</fullName>
    </recommendedName>
</protein>
<evidence type="ECO:0000256" key="1">
    <source>
        <dbReference type="SAM" id="Phobius"/>
    </source>
</evidence>
<feature type="transmembrane region" description="Helical" evidence="1">
    <location>
        <begin position="50"/>
        <end position="71"/>
    </location>
</feature>
<dbReference type="InterPro" id="IPR044926">
    <property type="entry name" value="RGS_subdomain_2"/>
</dbReference>
<dbReference type="Proteomes" id="UP000574317">
    <property type="component" value="Unassembled WGS sequence"/>
</dbReference>
<feature type="transmembrane region" description="Helical" evidence="1">
    <location>
        <begin position="230"/>
        <end position="256"/>
    </location>
</feature>
<accession>A0A8H5K216</accession>
<evidence type="ECO:0000313" key="2">
    <source>
        <dbReference type="EMBL" id="KAF5566175.1"/>
    </source>
</evidence>
<feature type="transmembrane region" description="Helical" evidence="1">
    <location>
        <begin position="83"/>
        <end position="100"/>
    </location>
</feature>